<name>A0A0R3TMZ2_RODNA</name>
<accession>A0A0R3TMZ2</accession>
<protein>
    <submittedName>
        <fullName evidence="4">TIL domain-containing protein</fullName>
    </submittedName>
</protein>
<feature type="region of interest" description="Disordered" evidence="1">
    <location>
        <begin position="306"/>
        <end position="331"/>
    </location>
</feature>
<dbReference type="Proteomes" id="UP000278807">
    <property type="component" value="Unassembled WGS sequence"/>
</dbReference>
<dbReference type="OrthoDB" id="6250255at2759"/>
<evidence type="ECO:0000313" key="2">
    <source>
        <dbReference type="EMBL" id="VDO04798.1"/>
    </source>
</evidence>
<dbReference type="EMBL" id="UZAE01012370">
    <property type="protein sequence ID" value="VDO04798.1"/>
    <property type="molecule type" value="Genomic_DNA"/>
</dbReference>
<proteinExistence type="predicted"/>
<reference evidence="2 3" key="2">
    <citation type="submission" date="2018-11" db="EMBL/GenBank/DDBJ databases">
        <authorList>
            <consortium name="Pathogen Informatics"/>
        </authorList>
    </citation>
    <scope>NUCLEOTIDE SEQUENCE [LARGE SCALE GENOMIC DNA]</scope>
</reference>
<evidence type="ECO:0000256" key="1">
    <source>
        <dbReference type="SAM" id="MobiDB-lite"/>
    </source>
</evidence>
<dbReference type="WBParaSite" id="HNAJ_0000872401-mRNA-1">
    <property type="protein sequence ID" value="HNAJ_0000872401-mRNA-1"/>
    <property type="gene ID" value="HNAJ_0000872401"/>
</dbReference>
<organism evidence="4">
    <name type="scientific">Rodentolepis nana</name>
    <name type="common">Dwarf tapeworm</name>
    <name type="synonym">Hymenolepis nana</name>
    <dbReference type="NCBI Taxonomy" id="102285"/>
    <lineage>
        <taxon>Eukaryota</taxon>
        <taxon>Metazoa</taxon>
        <taxon>Spiralia</taxon>
        <taxon>Lophotrochozoa</taxon>
        <taxon>Platyhelminthes</taxon>
        <taxon>Cestoda</taxon>
        <taxon>Eucestoda</taxon>
        <taxon>Cyclophyllidea</taxon>
        <taxon>Hymenolepididae</taxon>
        <taxon>Rodentolepis</taxon>
    </lineage>
</organism>
<sequence length="331" mass="37388">MVTSVTIQICRIHHFKRKKKLRNILMKKISLFNAQDFESNSFIHMLHKAVGVYISLTDYSNPTDKTYRGLRCDHNLFHWLDLCDPQFTITVNGHWGPERYKTIISHITPAFENSKDIHSVYSTRGEFDTLPLLSHSSNFAKAGSVEFGIPVNTASKSVTLVPTWKPADAPLGLTLRELEFYSSRLVRDVGISANWGFYGPRCEVECTPEPDWSCHPKTGARICTLPCNRGNCVVTEPLCVYSRHNVDPENCQGSSPSSSTLVKTGDTINGRKYYRVCASKQSQLPLTPLESEKFGVMESKGIYEDIDNDEYLDPKMTDTYEQLPIPPSPRS</sequence>
<dbReference type="AlphaFoldDB" id="A0A0R3TMZ2"/>
<gene>
    <name evidence="2" type="ORF">HNAJ_LOCUS8720</name>
</gene>
<evidence type="ECO:0000313" key="4">
    <source>
        <dbReference type="WBParaSite" id="HNAJ_0000872401-mRNA-1"/>
    </source>
</evidence>
<keyword evidence="3" id="KW-1185">Reference proteome</keyword>
<evidence type="ECO:0000313" key="3">
    <source>
        <dbReference type="Proteomes" id="UP000278807"/>
    </source>
</evidence>
<reference evidence="4" key="1">
    <citation type="submission" date="2017-02" db="UniProtKB">
        <authorList>
            <consortium name="WormBaseParasite"/>
        </authorList>
    </citation>
    <scope>IDENTIFICATION</scope>
</reference>